<evidence type="ECO:0000259" key="12">
    <source>
        <dbReference type="PROSITE" id="PS50885"/>
    </source>
</evidence>
<dbReference type="Gene3D" id="1.10.287.950">
    <property type="entry name" value="Methyl-accepting chemotaxis protein"/>
    <property type="match status" value="1"/>
</dbReference>
<dbReference type="InterPro" id="IPR003660">
    <property type="entry name" value="HAMP_dom"/>
</dbReference>
<proteinExistence type="inferred from homology"/>
<sequence length="583" mass="63361">MPKNEKVWRLTIRKKLLLISLLMLLVPVSVLGAITYRVSSQETDALIRSNLQNSVRMAIDLATTFEEAEKSGIMTKDEAQEKVKALLLGPKQDGKRPVNKHINLGANGYFFVLETDGTLAAHPSLEGQNIIDKQAPDGTFYVKDIIAHAQSGGGYTMYSWPLPNSEKEGEKITYSEQTPGWGWVIAAGSYMQDYNSGQTRILKTILITLVCCWVIGGAVMTLFSLHISRPLIRLAQQARLFATGDLRKADLQVSNRDEIGELASSFEAMYNNLRAVVSGLLKNSDSLSEAAKEVGQAIEETTQASNQIANSVQDMALSSETQERSIRESSVAMEEMAHGIQRIVTTSFSAYDSSTMTLEQAEQGNQLIVRSTNQMGSVTLTVNELAEIVAKLAERSQMIGEIIQVMTDLSSQTNLLALNASIEAARAGSEGRGFAVVASEVKKLAERSNESASQVSELIHAIQGDIEQASVAMRKGEREVAAGVESIEHTGQAFVRILEATRSVVQQVQEASAAAEEMSASSEEISASLQEIERMSTRANELAQQISGATEEQIAAMEETNASSESLRGMASDMQALAHRFTL</sequence>
<dbReference type="AlphaFoldDB" id="A0A4Y8PXC3"/>
<evidence type="ECO:0000256" key="8">
    <source>
        <dbReference type="PROSITE-ProRule" id="PRU00284"/>
    </source>
</evidence>
<dbReference type="SMART" id="SM01049">
    <property type="entry name" value="Cache_2"/>
    <property type="match status" value="1"/>
</dbReference>
<evidence type="ECO:0000256" key="2">
    <source>
        <dbReference type="ARBA" id="ARBA00022475"/>
    </source>
</evidence>
<dbReference type="GO" id="GO:0005886">
    <property type="term" value="C:plasma membrane"/>
    <property type="evidence" value="ECO:0007669"/>
    <property type="project" value="UniProtKB-SubCell"/>
</dbReference>
<reference evidence="13 14" key="1">
    <citation type="submission" date="2017-03" db="EMBL/GenBank/DDBJ databases">
        <title>Isolation of Levoglucosan Utilizing Bacteria.</title>
        <authorList>
            <person name="Arya A.S."/>
        </authorList>
    </citation>
    <scope>NUCLEOTIDE SEQUENCE [LARGE SCALE GENOMIC DNA]</scope>
    <source>
        <strain evidence="13 14">MEC069</strain>
    </source>
</reference>
<keyword evidence="2" id="KW-1003">Cell membrane</keyword>
<feature type="domain" description="Methyl-accepting transducer" evidence="11">
    <location>
        <begin position="297"/>
        <end position="533"/>
    </location>
</feature>
<dbReference type="PROSITE" id="PS50111">
    <property type="entry name" value="CHEMOTAXIS_TRANSDUC_2"/>
    <property type="match status" value="1"/>
</dbReference>
<dbReference type="CDD" id="cd11386">
    <property type="entry name" value="MCP_signal"/>
    <property type="match status" value="1"/>
</dbReference>
<dbReference type="PANTHER" id="PTHR32089:SF112">
    <property type="entry name" value="LYSOZYME-LIKE PROTEIN-RELATED"/>
    <property type="match status" value="1"/>
</dbReference>
<organism evidence="13 14">
    <name type="scientific">Paenibacillus athensensis</name>
    <dbReference type="NCBI Taxonomy" id="1967502"/>
    <lineage>
        <taxon>Bacteria</taxon>
        <taxon>Bacillati</taxon>
        <taxon>Bacillota</taxon>
        <taxon>Bacilli</taxon>
        <taxon>Bacillales</taxon>
        <taxon>Paenibacillaceae</taxon>
        <taxon>Paenibacillus</taxon>
    </lineage>
</organism>
<evidence type="ECO:0000256" key="3">
    <source>
        <dbReference type="ARBA" id="ARBA00022692"/>
    </source>
</evidence>
<dbReference type="Pfam" id="PF00672">
    <property type="entry name" value="HAMP"/>
    <property type="match status" value="1"/>
</dbReference>
<dbReference type="SMART" id="SM00304">
    <property type="entry name" value="HAMP"/>
    <property type="match status" value="1"/>
</dbReference>
<dbReference type="SMART" id="SM00283">
    <property type="entry name" value="MA"/>
    <property type="match status" value="1"/>
</dbReference>
<evidence type="ECO:0000256" key="9">
    <source>
        <dbReference type="SAM" id="Coils"/>
    </source>
</evidence>
<keyword evidence="14" id="KW-1185">Reference proteome</keyword>
<evidence type="ECO:0000313" key="14">
    <source>
        <dbReference type="Proteomes" id="UP000298246"/>
    </source>
</evidence>
<evidence type="ECO:0000256" key="4">
    <source>
        <dbReference type="ARBA" id="ARBA00022989"/>
    </source>
</evidence>
<dbReference type="PANTHER" id="PTHR32089">
    <property type="entry name" value="METHYL-ACCEPTING CHEMOTAXIS PROTEIN MCPB"/>
    <property type="match status" value="1"/>
</dbReference>
<dbReference type="PROSITE" id="PS50885">
    <property type="entry name" value="HAMP"/>
    <property type="match status" value="1"/>
</dbReference>
<evidence type="ECO:0000256" key="6">
    <source>
        <dbReference type="ARBA" id="ARBA00023224"/>
    </source>
</evidence>
<name>A0A4Y8PXC3_9BACL</name>
<dbReference type="EMBL" id="MYFO01000023">
    <property type="protein sequence ID" value="TFE85821.1"/>
    <property type="molecule type" value="Genomic_DNA"/>
</dbReference>
<evidence type="ECO:0000256" key="5">
    <source>
        <dbReference type="ARBA" id="ARBA00023136"/>
    </source>
</evidence>
<dbReference type="GO" id="GO:0007165">
    <property type="term" value="P:signal transduction"/>
    <property type="evidence" value="ECO:0007669"/>
    <property type="project" value="UniProtKB-KW"/>
</dbReference>
<evidence type="ECO:0000256" key="7">
    <source>
        <dbReference type="ARBA" id="ARBA00029447"/>
    </source>
</evidence>
<keyword evidence="3 10" id="KW-0812">Transmembrane</keyword>
<dbReference type="RefSeq" id="WP_134754817.1">
    <property type="nucleotide sequence ID" value="NZ_MYFO02000002.1"/>
</dbReference>
<dbReference type="CDD" id="cd06225">
    <property type="entry name" value="HAMP"/>
    <property type="match status" value="1"/>
</dbReference>
<feature type="domain" description="HAMP" evidence="12">
    <location>
        <begin position="225"/>
        <end position="278"/>
    </location>
</feature>
<dbReference type="InterPro" id="IPR033480">
    <property type="entry name" value="sCache_2"/>
</dbReference>
<protein>
    <recommendedName>
        <fullName evidence="15">Chemotaxis protein</fullName>
    </recommendedName>
</protein>
<evidence type="ECO:0000256" key="1">
    <source>
        <dbReference type="ARBA" id="ARBA00004651"/>
    </source>
</evidence>
<evidence type="ECO:0008006" key="15">
    <source>
        <dbReference type="Google" id="ProtNLM"/>
    </source>
</evidence>
<keyword evidence="5 10" id="KW-0472">Membrane</keyword>
<dbReference type="OrthoDB" id="9810264at2"/>
<gene>
    <name evidence="13" type="ORF">B5M42_16665</name>
</gene>
<dbReference type="Proteomes" id="UP000298246">
    <property type="component" value="Unassembled WGS sequence"/>
</dbReference>
<comment type="similarity">
    <text evidence="7">Belongs to the methyl-accepting chemotaxis (MCP) protein family.</text>
</comment>
<keyword evidence="6 8" id="KW-0807">Transducer</keyword>
<accession>A0A4Y8PXC3</accession>
<feature type="transmembrane region" description="Helical" evidence="10">
    <location>
        <begin position="205"/>
        <end position="225"/>
    </location>
</feature>
<evidence type="ECO:0000259" key="11">
    <source>
        <dbReference type="PROSITE" id="PS50111"/>
    </source>
</evidence>
<dbReference type="InterPro" id="IPR004089">
    <property type="entry name" value="MCPsignal_dom"/>
</dbReference>
<comment type="caution">
    <text evidence="13">The sequence shown here is derived from an EMBL/GenBank/DDBJ whole genome shotgun (WGS) entry which is preliminary data.</text>
</comment>
<keyword evidence="9" id="KW-0175">Coiled coil</keyword>
<dbReference type="Pfam" id="PF00015">
    <property type="entry name" value="MCPsignal"/>
    <property type="match status" value="1"/>
</dbReference>
<dbReference type="Pfam" id="PF17200">
    <property type="entry name" value="sCache_2"/>
    <property type="match status" value="1"/>
</dbReference>
<feature type="coiled-coil region" evidence="9">
    <location>
        <begin position="525"/>
        <end position="552"/>
    </location>
</feature>
<evidence type="ECO:0000256" key="10">
    <source>
        <dbReference type="SAM" id="Phobius"/>
    </source>
</evidence>
<evidence type="ECO:0000313" key="13">
    <source>
        <dbReference type="EMBL" id="TFE85821.1"/>
    </source>
</evidence>
<dbReference type="Gene3D" id="3.30.450.20">
    <property type="entry name" value="PAS domain"/>
    <property type="match status" value="1"/>
</dbReference>
<comment type="subcellular location">
    <subcellularLocation>
        <location evidence="1">Cell membrane</location>
        <topology evidence="1">Multi-pass membrane protein</topology>
    </subcellularLocation>
</comment>
<dbReference type="SUPFAM" id="SSF58104">
    <property type="entry name" value="Methyl-accepting chemotaxis protein (MCP) signaling domain"/>
    <property type="match status" value="1"/>
</dbReference>
<keyword evidence="4 10" id="KW-1133">Transmembrane helix</keyword>